<organism evidence="1 2">
    <name type="scientific">Erythrobacter fulvus</name>
    <dbReference type="NCBI Taxonomy" id="2987523"/>
    <lineage>
        <taxon>Bacteria</taxon>
        <taxon>Pseudomonadati</taxon>
        <taxon>Pseudomonadota</taxon>
        <taxon>Alphaproteobacteria</taxon>
        <taxon>Sphingomonadales</taxon>
        <taxon>Erythrobacteraceae</taxon>
        <taxon>Erythrobacter/Porphyrobacter group</taxon>
        <taxon>Erythrobacter</taxon>
    </lineage>
</organism>
<comment type="caution">
    <text evidence="1">The sequence shown here is derived from an EMBL/GenBank/DDBJ whole genome shotgun (WGS) entry which is preliminary data.</text>
</comment>
<accession>A0ABT5JTF5</accession>
<evidence type="ECO:0000313" key="1">
    <source>
        <dbReference type="EMBL" id="MDC8755849.1"/>
    </source>
</evidence>
<gene>
    <name evidence="1" type="ORF">OIK40_14465</name>
</gene>
<dbReference type="RefSeq" id="WP_273679058.1">
    <property type="nucleotide sequence ID" value="NZ_JAQQXQ010000014.1"/>
</dbReference>
<proteinExistence type="predicted"/>
<sequence length="157" mass="17252">MKTFSAAQVARSIGMSPSAFAMKFARDDWRLFSNDRPENGHAHSFTLGQAMVYALARELAGCGFSSHDAFMIALFGLEQSSADAMTTGVGEIFNEARGRTYFAAYHEGTIGEFFFEDGKLSHLFSPFNDGSEKRRVTVIDLTAIRDRMIASLEGQSA</sequence>
<dbReference type="Proteomes" id="UP001216558">
    <property type="component" value="Unassembled WGS sequence"/>
</dbReference>
<protein>
    <submittedName>
        <fullName evidence="1">Uncharacterized protein</fullName>
    </submittedName>
</protein>
<dbReference type="EMBL" id="JAQQXQ010000014">
    <property type="protein sequence ID" value="MDC8755849.1"/>
    <property type="molecule type" value="Genomic_DNA"/>
</dbReference>
<reference evidence="1 2" key="1">
    <citation type="submission" date="2022-10" db="EMBL/GenBank/DDBJ databases">
        <title>Erythrobacter sp. sf7 Genome sequencing.</title>
        <authorList>
            <person name="Park S."/>
        </authorList>
    </citation>
    <scope>NUCLEOTIDE SEQUENCE [LARGE SCALE GENOMIC DNA]</scope>
    <source>
        <strain evidence="2">sf7</strain>
    </source>
</reference>
<name>A0ABT5JTF5_9SPHN</name>
<evidence type="ECO:0000313" key="2">
    <source>
        <dbReference type="Proteomes" id="UP001216558"/>
    </source>
</evidence>
<keyword evidence="2" id="KW-1185">Reference proteome</keyword>